<dbReference type="GO" id="GO:0016042">
    <property type="term" value="P:lipid catabolic process"/>
    <property type="evidence" value="ECO:0007669"/>
    <property type="project" value="UniProtKB-UniRule"/>
</dbReference>
<evidence type="ECO:0000256" key="2">
    <source>
        <dbReference type="ARBA" id="ARBA00022963"/>
    </source>
</evidence>
<sequence>MAGHKWDDFNVLTLDGGGVRGLSTCIILQVLMQFVNEAVDPAYHNNIPLVPKDIFDLVVGTSTGGLIALMLVKFGYNVSQCIELYKLLSQQIFGYAQFWGTMTLGLRWPKYSGNHMRKVIVDEVIMKAPNVLHQDAEYELENILTHQDFCCAVVCHDENSGDPVFLCSHRDELDAAQMCAHKCRHHRQPETRVKVADAARATSAAPTYFDSIKLIGKVLIDGGFGLTNNPSKATWDHYFQKNHKIYGNIQFVNIGTGSKPRGWKEPEPSPSWRHRFRSTLIRNFKTLFARLQELATESDNVGGTMKSMALLGPMLTFDRFSADTGNIHSIQLFEFERNQEIENATRDYIETGEIENTDGTTTKVRDALRNTARRLAETYMKRVEDGRRIRPVAASFQPEISILSSDLEERLLDPTSRDSLEATTNPTPPENTREPLPSPSPSPSPLSQPPSSRPSQPPDKPQTNLNSSTFSGVAMHFNIHDEPLPQPPAAPPTATAR</sequence>
<evidence type="ECO:0000256" key="5">
    <source>
        <dbReference type="SAM" id="MobiDB-lite"/>
    </source>
</evidence>
<dbReference type="GO" id="GO:0047499">
    <property type="term" value="F:calcium-independent phospholipase A2 activity"/>
    <property type="evidence" value="ECO:0007669"/>
    <property type="project" value="TreeGrafter"/>
</dbReference>
<accession>A0AAN7YA80</accession>
<feature type="short sequence motif" description="DGA/G" evidence="4">
    <location>
        <begin position="221"/>
        <end position="223"/>
    </location>
</feature>
<dbReference type="PANTHER" id="PTHR24185">
    <property type="entry name" value="CALCIUM-INDEPENDENT PHOSPHOLIPASE A2-GAMMA"/>
    <property type="match status" value="1"/>
</dbReference>
<proteinExistence type="predicted"/>
<evidence type="ECO:0000256" key="3">
    <source>
        <dbReference type="ARBA" id="ARBA00023098"/>
    </source>
</evidence>
<feature type="region of interest" description="Disordered" evidence="5">
    <location>
        <begin position="414"/>
        <end position="497"/>
    </location>
</feature>
<dbReference type="GO" id="GO:0046486">
    <property type="term" value="P:glycerolipid metabolic process"/>
    <property type="evidence" value="ECO:0007669"/>
    <property type="project" value="UniProtKB-ARBA"/>
</dbReference>
<evidence type="ECO:0000313" key="7">
    <source>
        <dbReference type="EMBL" id="KAK5084629.1"/>
    </source>
</evidence>
<evidence type="ECO:0000256" key="1">
    <source>
        <dbReference type="ARBA" id="ARBA00022801"/>
    </source>
</evidence>
<feature type="compositionally biased region" description="Polar residues" evidence="5">
    <location>
        <begin position="461"/>
        <end position="471"/>
    </location>
</feature>
<dbReference type="PROSITE" id="PS51635">
    <property type="entry name" value="PNPLA"/>
    <property type="match status" value="1"/>
</dbReference>
<name>A0AAN7YA80_9EURO</name>
<dbReference type="EMBL" id="JAVRRJ010000005">
    <property type="protein sequence ID" value="KAK5084629.1"/>
    <property type="molecule type" value="Genomic_DNA"/>
</dbReference>
<keyword evidence="8" id="KW-1185">Reference proteome</keyword>
<dbReference type="SUPFAM" id="SSF52151">
    <property type="entry name" value="FabD/lysophospholipase-like"/>
    <property type="match status" value="1"/>
</dbReference>
<feature type="short sequence motif" description="GXGXXG" evidence="4">
    <location>
        <begin position="16"/>
        <end position="21"/>
    </location>
</feature>
<protein>
    <recommendedName>
        <fullName evidence="6">PNPLA domain-containing protein</fullName>
    </recommendedName>
</protein>
<dbReference type="Pfam" id="PF01734">
    <property type="entry name" value="Patatin"/>
    <property type="match status" value="1"/>
</dbReference>
<feature type="short sequence motif" description="GXSXG" evidence="4">
    <location>
        <begin position="60"/>
        <end position="64"/>
    </location>
</feature>
<dbReference type="GO" id="GO:0016020">
    <property type="term" value="C:membrane"/>
    <property type="evidence" value="ECO:0007669"/>
    <property type="project" value="TreeGrafter"/>
</dbReference>
<dbReference type="PANTHER" id="PTHR24185:SF1">
    <property type="entry name" value="CALCIUM-INDEPENDENT PHOSPHOLIPASE A2-GAMMA"/>
    <property type="match status" value="1"/>
</dbReference>
<feature type="compositionally biased region" description="Pro residues" evidence="5">
    <location>
        <begin position="436"/>
        <end position="460"/>
    </location>
</feature>
<keyword evidence="1 4" id="KW-0378">Hydrolase</keyword>
<evidence type="ECO:0000259" key="6">
    <source>
        <dbReference type="PROSITE" id="PS51635"/>
    </source>
</evidence>
<feature type="domain" description="PNPLA" evidence="6">
    <location>
        <begin position="12"/>
        <end position="235"/>
    </location>
</feature>
<dbReference type="GO" id="GO:0019369">
    <property type="term" value="P:arachidonate metabolic process"/>
    <property type="evidence" value="ECO:0007669"/>
    <property type="project" value="TreeGrafter"/>
</dbReference>
<dbReference type="Proteomes" id="UP001309876">
    <property type="component" value="Unassembled WGS sequence"/>
</dbReference>
<dbReference type="Gene3D" id="3.40.1090.10">
    <property type="entry name" value="Cytosolic phospholipase A2 catalytic domain"/>
    <property type="match status" value="1"/>
</dbReference>
<dbReference type="InterPro" id="IPR002641">
    <property type="entry name" value="PNPLA_dom"/>
</dbReference>
<gene>
    <name evidence="7" type="ORF">LTR05_005707</name>
</gene>
<dbReference type="AlphaFoldDB" id="A0AAN7YA80"/>
<feature type="active site" description="Nucleophile" evidence="4">
    <location>
        <position position="62"/>
    </location>
</feature>
<keyword evidence="2 4" id="KW-0442">Lipid degradation</keyword>
<dbReference type="InterPro" id="IPR016035">
    <property type="entry name" value="Acyl_Trfase/lysoPLipase"/>
</dbReference>
<evidence type="ECO:0000313" key="8">
    <source>
        <dbReference type="Proteomes" id="UP001309876"/>
    </source>
</evidence>
<keyword evidence="3 4" id="KW-0443">Lipid metabolism</keyword>
<feature type="active site" description="Proton acceptor" evidence="4">
    <location>
        <position position="221"/>
    </location>
</feature>
<evidence type="ECO:0000256" key="4">
    <source>
        <dbReference type="PROSITE-ProRule" id="PRU01161"/>
    </source>
</evidence>
<organism evidence="7 8">
    <name type="scientific">Lithohypha guttulata</name>
    <dbReference type="NCBI Taxonomy" id="1690604"/>
    <lineage>
        <taxon>Eukaryota</taxon>
        <taxon>Fungi</taxon>
        <taxon>Dikarya</taxon>
        <taxon>Ascomycota</taxon>
        <taxon>Pezizomycotina</taxon>
        <taxon>Eurotiomycetes</taxon>
        <taxon>Chaetothyriomycetidae</taxon>
        <taxon>Chaetothyriales</taxon>
        <taxon>Trichomeriaceae</taxon>
        <taxon>Lithohypha</taxon>
    </lineage>
</organism>
<reference evidence="7 8" key="1">
    <citation type="submission" date="2023-08" db="EMBL/GenBank/DDBJ databases">
        <title>Black Yeasts Isolated from many extreme environments.</title>
        <authorList>
            <person name="Coleine C."/>
            <person name="Stajich J.E."/>
            <person name="Selbmann L."/>
        </authorList>
    </citation>
    <scope>NUCLEOTIDE SEQUENCE [LARGE SCALE GENOMIC DNA]</scope>
    <source>
        <strain evidence="7 8">CCFEE 5910</strain>
    </source>
</reference>
<comment type="caution">
    <text evidence="7">The sequence shown here is derived from an EMBL/GenBank/DDBJ whole genome shotgun (WGS) entry which is preliminary data.</text>
</comment>